<dbReference type="GO" id="GO:1990234">
    <property type="term" value="C:transferase complex"/>
    <property type="evidence" value="ECO:0007669"/>
    <property type="project" value="UniProtKB-ARBA"/>
</dbReference>
<dbReference type="SMART" id="SM00320">
    <property type="entry name" value="WD40"/>
    <property type="match status" value="6"/>
</dbReference>
<dbReference type="PANTHER" id="PTHR22847">
    <property type="entry name" value="WD40 REPEAT PROTEIN"/>
    <property type="match status" value="1"/>
</dbReference>
<sequence>MDKFIPNFTFKNVFGLFFTKSSLIKQFNDYTLISLYSRVYLFHTKSMEILKVFGSTNLNITSLQVIRKDCDGLFDSKLVLGFEDGSIEIFNNFNDESSNKYKLHRKKITSIEYFKDNKILIGSLDGSFSTLDLDIYTEKITHINSSICKAFYNNNLIFCACNDRTVRIFDNLKLIDQIVFKDFIKDIFIKGEELFVILNSGQALLVDYKTKVERVFSEFKKFRNLVVNLNYLLIHCSRKVFIYEIGKTFKFIRSIDTDENIRRVDICNNSGRIVMFGKNNSVEMEDSGKQMNFFHKNEIIDIKVINDEVFTLSKDKLLIWSFNDDQLFIATKIDLVGGICFVVVGDEIVIGTDSNLISINRNSFDKNILLENKIYSLAVNKNHIAVCSKEIIFYNFEWKEVNRLTPKDTVTYSSFYGTNLFAFSCMDSKIYVYSYPNLDLKFTLYGHSLPIRSFKFSPNGTLLTSCGADKLIKVWGMDFGECRKTFIGDSLNVEYFDDELFLYYNDGIIYNRKFSKLRKYKSYERGLITVNDDFMIITTNQGLAYYSIDETGLIEGEEDDDEFDKVILKEGLIMDLKGYERFVGYLESIEENSNILKGEFYNFLVGLDLLEVLNYISLLDVTSIKIILKELEENIDVNIIFNTRVFIKLCEYHEEIVKSYENYEQIKIGLIECVSKIRNKTGELCFKTKMFTNFIE</sequence>
<keyword evidence="2" id="KW-0677">Repeat</keyword>
<dbReference type="InterPro" id="IPR015943">
    <property type="entry name" value="WD40/YVTN_repeat-like_dom_sf"/>
</dbReference>
<dbReference type="InterPro" id="IPR001680">
    <property type="entry name" value="WD40_rpt"/>
</dbReference>
<protein>
    <submittedName>
        <fullName evidence="4">WDR3</fullName>
    </submittedName>
</protein>
<accession>A0A1X0QKM7</accession>
<dbReference type="AlphaFoldDB" id="A0A1X0QKM7"/>
<dbReference type="EMBL" id="LTAI01000032">
    <property type="protein sequence ID" value="ORE00341.1"/>
    <property type="molecule type" value="Genomic_DNA"/>
</dbReference>
<gene>
    <name evidence="4" type="primary">WDR3</name>
    <name evidence="4" type="ORF">A0H76_1466</name>
</gene>
<keyword evidence="1 3" id="KW-0853">WD repeat</keyword>
<reference evidence="4 5" key="1">
    <citation type="journal article" date="2017" name="Environ. Microbiol.">
        <title>Decay of the glycolytic pathway and adaptation to intranuclear parasitism within Enterocytozoonidae microsporidia.</title>
        <authorList>
            <person name="Wiredu Boakye D."/>
            <person name="Jaroenlak P."/>
            <person name="Prachumwat A."/>
            <person name="Williams T.A."/>
            <person name="Bateman K.S."/>
            <person name="Itsathitphaisarn O."/>
            <person name="Sritunyalucksana K."/>
            <person name="Paszkiewicz K.H."/>
            <person name="Moore K.A."/>
            <person name="Stentiford G.D."/>
            <person name="Williams B.A."/>
        </authorList>
    </citation>
    <scope>NUCLEOTIDE SEQUENCE [LARGE SCALE GENOMIC DNA]</scope>
    <source>
        <strain evidence="5">canceri</strain>
    </source>
</reference>
<dbReference type="SUPFAM" id="SSF50998">
    <property type="entry name" value="Quinoprotein alcohol dehydrogenase-like"/>
    <property type="match status" value="1"/>
</dbReference>
<proteinExistence type="predicted"/>
<evidence type="ECO:0000256" key="2">
    <source>
        <dbReference type="ARBA" id="ARBA00022737"/>
    </source>
</evidence>
<dbReference type="VEuPathDB" id="MicrosporidiaDB:HERIO_691"/>
<name>A0A1X0QKM7_9MICR</name>
<dbReference type="Gene3D" id="2.130.10.10">
    <property type="entry name" value="YVTN repeat-like/Quinoprotein amine dehydrogenase"/>
    <property type="match status" value="2"/>
</dbReference>
<dbReference type="VEuPathDB" id="MicrosporidiaDB:A0H76_1466"/>
<dbReference type="Proteomes" id="UP000192501">
    <property type="component" value="Unassembled WGS sequence"/>
</dbReference>
<dbReference type="SUPFAM" id="SSF101898">
    <property type="entry name" value="NHL repeat"/>
    <property type="match status" value="1"/>
</dbReference>
<feature type="repeat" description="WD" evidence="3">
    <location>
        <begin position="444"/>
        <end position="485"/>
    </location>
</feature>
<evidence type="ECO:0000313" key="5">
    <source>
        <dbReference type="Proteomes" id="UP000192501"/>
    </source>
</evidence>
<evidence type="ECO:0000256" key="3">
    <source>
        <dbReference type="PROSITE-ProRule" id="PRU00221"/>
    </source>
</evidence>
<evidence type="ECO:0000313" key="4">
    <source>
        <dbReference type="EMBL" id="ORE00341.1"/>
    </source>
</evidence>
<dbReference type="PROSITE" id="PS50082">
    <property type="entry name" value="WD_REPEATS_2"/>
    <property type="match status" value="1"/>
</dbReference>
<comment type="caution">
    <text evidence="4">The sequence shown here is derived from an EMBL/GenBank/DDBJ whole genome shotgun (WGS) entry which is preliminary data.</text>
</comment>
<dbReference type="InterPro" id="IPR011047">
    <property type="entry name" value="Quinoprotein_ADH-like_sf"/>
</dbReference>
<organism evidence="4 5">
    <name type="scientific">Hepatospora eriocheir</name>
    <dbReference type="NCBI Taxonomy" id="1081669"/>
    <lineage>
        <taxon>Eukaryota</taxon>
        <taxon>Fungi</taxon>
        <taxon>Fungi incertae sedis</taxon>
        <taxon>Microsporidia</taxon>
        <taxon>Hepatosporidae</taxon>
        <taxon>Hepatospora</taxon>
    </lineage>
</organism>
<evidence type="ECO:0000256" key="1">
    <source>
        <dbReference type="ARBA" id="ARBA00022574"/>
    </source>
</evidence>
<dbReference type="PANTHER" id="PTHR22847:SF637">
    <property type="entry name" value="WD REPEAT DOMAIN 5B"/>
    <property type="match status" value="1"/>
</dbReference>
<dbReference type="Pfam" id="PF00400">
    <property type="entry name" value="WD40"/>
    <property type="match status" value="1"/>
</dbReference>
<dbReference type="PROSITE" id="PS50294">
    <property type="entry name" value="WD_REPEATS_REGION"/>
    <property type="match status" value="1"/>
</dbReference>